<keyword evidence="1 3" id="KW-0479">Metal-binding</keyword>
<feature type="compositionally biased region" description="Basic and acidic residues" evidence="5">
    <location>
        <begin position="1112"/>
        <end position="1121"/>
    </location>
</feature>
<dbReference type="Proteomes" id="UP000230233">
    <property type="component" value="Chromosome IV"/>
</dbReference>
<keyword evidence="1 3" id="KW-0863">Zinc-finger</keyword>
<dbReference type="InterPro" id="IPR001841">
    <property type="entry name" value="Znf_RING"/>
</dbReference>
<feature type="compositionally biased region" description="Basic and acidic residues" evidence="5">
    <location>
        <begin position="427"/>
        <end position="446"/>
    </location>
</feature>
<accession>A0A2G5TX40</accession>
<keyword evidence="8" id="KW-1185">Reference proteome</keyword>
<feature type="compositionally biased region" description="Basic residues" evidence="5">
    <location>
        <begin position="880"/>
        <end position="905"/>
    </location>
</feature>
<dbReference type="PANTHER" id="PTHR13491:SF0">
    <property type="entry name" value="ZINC FINGER CCHC DOMAIN-CONTAINING PROTEIN 10"/>
    <property type="match status" value="1"/>
</dbReference>
<dbReference type="SMART" id="SM01197">
    <property type="entry name" value="FANCL_C"/>
    <property type="match status" value="1"/>
</dbReference>
<evidence type="ECO:0000256" key="3">
    <source>
        <dbReference type="PROSITE-ProRule" id="PRU00175"/>
    </source>
</evidence>
<feature type="compositionally biased region" description="Polar residues" evidence="5">
    <location>
        <begin position="1071"/>
        <end position="1086"/>
    </location>
</feature>
<gene>
    <name evidence="7" type="primary">Cnig_chr_IV.g12383</name>
    <name evidence="7" type="ORF">B9Z55_012383</name>
</gene>
<evidence type="ECO:0000256" key="5">
    <source>
        <dbReference type="SAM" id="MobiDB-lite"/>
    </source>
</evidence>
<proteinExistence type="predicted"/>
<evidence type="ECO:0000313" key="7">
    <source>
        <dbReference type="EMBL" id="PIC31818.1"/>
    </source>
</evidence>
<dbReference type="PROSITE" id="PS50089">
    <property type="entry name" value="ZF_RING_2"/>
    <property type="match status" value="1"/>
</dbReference>
<dbReference type="GO" id="GO:0008270">
    <property type="term" value="F:zinc ion binding"/>
    <property type="evidence" value="ECO:0007669"/>
    <property type="project" value="UniProtKB-KW"/>
</dbReference>
<feature type="coiled-coil region" evidence="4">
    <location>
        <begin position="1147"/>
        <end position="1365"/>
    </location>
</feature>
<evidence type="ECO:0000313" key="8">
    <source>
        <dbReference type="Proteomes" id="UP000230233"/>
    </source>
</evidence>
<keyword evidence="4" id="KW-0175">Coiled coil</keyword>
<dbReference type="STRING" id="1611254.A0A2G5TX40"/>
<keyword evidence="2" id="KW-0862">Zinc</keyword>
<evidence type="ECO:0000259" key="6">
    <source>
        <dbReference type="PROSITE" id="PS50089"/>
    </source>
</evidence>
<feature type="compositionally biased region" description="Polar residues" evidence="5">
    <location>
        <begin position="1048"/>
        <end position="1059"/>
    </location>
</feature>
<comment type="caution">
    <text evidence="7">The sequence shown here is derived from an EMBL/GenBank/DDBJ whole genome shotgun (WGS) entry which is preliminary data.</text>
</comment>
<feature type="compositionally biased region" description="Basic and acidic residues" evidence="5">
    <location>
        <begin position="1028"/>
        <end position="1047"/>
    </location>
</feature>
<dbReference type="EMBL" id="PDUG01000004">
    <property type="protein sequence ID" value="PIC31818.1"/>
    <property type="molecule type" value="Genomic_DNA"/>
</dbReference>
<evidence type="ECO:0000256" key="4">
    <source>
        <dbReference type="SAM" id="Coils"/>
    </source>
</evidence>
<feature type="region of interest" description="Disordered" evidence="5">
    <location>
        <begin position="414"/>
        <end position="456"/>
    </location>
</feature>
<feature type="region of interest" description="Disordered" evidence="5">
    <location>
        <begin position="880"/>
        <end position="1121"/>
    </location>
</feature>
<protein>
    <recommendedName>
        <fullName evidence="6">RING-type domain-containing protein</fullName>
    </recommendedName>
</protein>
<name>A0A2G5TX40_9PELO</name>
<feature type="compositionally biased region" description="Low complexity" evidence="5">
    <location>
        <begin position="928"/>
        <end position="953"/>
    </location>
</feature>
<dbReference type="Gene3D" id="3.30.40.10">
    <property type="entry name" value="Zinc/RING finger domain, C3HC4 (zinc finger)"/>
    <property type="match status" value="1"/>
</dbReference>
<dbReference type="SUPFAM" id="SSF57850">
    <property type="entry name" value="RING/U-box"/>
    <property type="match status" value="1"/>
</dbReference>
<dbReference type="InterPro" id="IPR013083">
    <property type="entry name" value="Znf_RING/FYVE/PHD"/>
</dbReference>
<organism evidence="7 8">
    <name type="scientific">Caenorhabditis nigoni</name>
    <dbReference type="NCBI Taxonomy" id="1611254"/>
    <lineage>
        <taxon>Eukaryota</taxon>
        <taxon>Metazoa</taxon>
        <taxon>Ecdysozoa</taxon>
        <taxon>Nematoda</taxon>
        <taxon>Chromadorea</taxon>
        <taxon>Rhabditida</taxon>
        <taxon>Rhabditina</taxon>
        <taxon>Rhabditomorpha</taxon>
        <taxon>Rhabditoidea</taxon>
        <taxon>Rhabditidae</taxon>
        <taxon>Peloderinae</taxon>
        <taxon>Caenorhabditis</taxon>
    </lineage>
</organism>
<evidence type="ECO:0000256" key="1">
    <source>
        <dbReference type="ARBA" id="ARBA00022771"/>
    </source>
</evidence>
<dbReference type="OrthoDB" id="5885113at2759"/>
<feature type="compositionally biased region" description="Basic and acidic residues" evidence="5">
    <location>
        <begin position="956"/>
        <end position="972"/>
    </location>
</feature>
<dbReference type="InterPro" id="IPR039715">
    <property type="entry name" value="ZCCHC10"/>
</dbReference>
<reference evidence="8" key="1">
    <citation type="submission" date="2017-10" db="EMBL/GenBank/DDBJ databases">
        <title>Rapid genome shrinkage in a self-fertile nematode reveals novel sperm competition proteins.</title>
        <authorList>
            <person name="Yin D."/>
            <person name="Schwarz E.M."/>
            <person name="Thomas C.G."/>
            <person name="Felde R.L."/>
            <person name="Korf I.F."/>
            <person name="Cutter A.D."/>
            <person name="Schartner C.M."/>
            <person name="Ralston E.J."/>
            <person name="Meyer B.J."/>
            <person name="Haag E.S."/>
        </authorList>
    </citation>
    <scope>NUCLEOTIDE SEQUENCE [LARGE SCALE GENOMIC DNA]</scope>
    <source>
        <strain evidence="8">JU1422</strain>
    </source>
</reference>
<feature type="compositionally biased region" description="Basic and acidic residues" evidence="5">
    <location>
        <begin position="981"/>
        <end position="1002"/>
    </location>
</feature>
<feature type="domain" description="RING-type" evidence="6">
    <location>
        <begin position="1484"/>
        <end position="1528"/>
    </location>
</feature>
<dbReference type="PANTHER" id="PTHR13491">
    <property type="entry name" value="ZCCHC10 PROTEIN"/>
    <property type="match status" value="1"/>
</dbReference>
<sequence length="1541" mass="177662">MNQTSTKQHKNTKFRFFKKNDETKLATSSEILGKDICDELEVKMFYMDSDDIDKYDKKGTREYMACLDSFVKNVSPDKRIYLRQLPILMEMADKEPRFFLEEVIEIVSLLWRRSSNSCKEQQPEILQKYEETVLAYSPDEIPKLITLTEMKHLFDDCDINKGLVTITPDIAFSKLNDCSRGHVEQLYIKDCQGKQLIYPALAVRMIFYNCVLGLNWTANTCDKHTNCMENCRKKVIKLMKKYTGFSMSLIPWEIVDMEIEKLKTEECFFGQQIIFNREWNNLLTGLTNREIVPTVFYTGVVDKFHLPTNGPLAEMHHAPVLGMRLSLLVGWIIQFIGPIDKDNELLANVLVSNLEFSIENDVEKTVEFMKDEVVVRGKEGSRRIFKPYGAQEDTHIQSKYEKMAEKARLRKLAVQQKKNKKGGKQNPAKEMDEARRAQDSQWKDLSDEPIEFSESNSEADIRHSIVTIKGHRYGSNYSLLKNGPRKENPQQFFFIDLDEWQKLMDMESMMGFEWTKDEKYLEDLESFVKMTGIKKFVIRRLQEHYLSTADSGRFFQFEEAVEIASISLELKGDDPNEHGMLEFLEADRQGLNEHVRRARSMSGMEALFLMNGVERSSITVVPDFVEKLSQIHAQENIYTPITTIGRKGEDLMNMSESALYIFKNLICGVDWSAAVMTNGIDAYEDFRQTFEDTLKPLFCDWEACYVAKDWHEESITKLKRHKIFENQPQADLNFFEVFPKGSLVPTPYFSDQCEANGLPPMPRMPLPGEMLFDEANILIIIVWACQFYSHQERSREQGDRAMQRGVIISAMFARLPQEAKLHNHLETLITHWSEPGRMQSQRAADEEVRKHVIRLRETFLNAPTLFPSAMHLNLKVSHWRRQKKYKNRKRRSRIIRKKQFSKKSKGVPEHSTSEGPGSSTSHQEESKTSTISKQSSRSSSTSISEQSSSQKPIPEGLEKNHGLLDEKTIDRNKKQRKEKKNAKAVETHETSAESGAESKDAPAKVLDSSQSVLEDAKSSSGKTPKPSKLRERSLDKTEKAKGTEKEVQANSKKTLSKQSKGIPESSKNDGPGSSSPRQGKSKTSAISKESSRSPSTSLSEACPSQKPIPEGEILKKIRSGFDGETMMKKKFPILDNNDYRVVSNDYMEKIEHQIKGLMDQVKQLSEENKALKSSIEERKEEDSNKLKKAKEDLEKEKETTAKLEQAIKDWKVSLEFMEKDLMEAGEQRDITNEKLRKADEELREQTAKSRNLEHQLKEANKTLAMMNKEKDTAVQRVVREWTERWNVERHQVQLAQNRTVEAENKVRQLMKENGQLLEKISGDGSNFPAHVATYKEDLRKLRQLLKEKEDLIPHLQKRIQELSSQPGPSSQTSEDPDSYLERLQNLLDILNRDDSIEEKRVRISRLLTNTDSADTRSLCVIEEDLFDSSVTMYRDTLNYNKYKVQQTKSTSECQPIPSFPDLSERFLDAENKEKMKPMFGEGDCAICFEKIEEQDGERKCPNEICALKYHASCILKSIETMPFCPYCKIHYFNLDDFPVLS</sequence>
<evidence type="ECO:0000256" key="2">
    <source>
        <dbReference type="ARBA" id="ARBA00022833"/>
    </source>
</evidence>